<comment type="caution">
    <text evidence="2">The sequence shown here is derived from an EMBL/GenBank/DDBJ whole genome shotgun (WGS) entry which is preliminary data.</text>
</comment>
<reference evidence="3" key="1">
    <citation type="journal article" date="2024" name="IScience">
        <title>Strigolactones Initiate the Formation of Haustorium-like Structures in Castilleja.</title>
        <authorList>
            <person name="Buerger M."/>
            <person name="Peterson D."/>
            <person name="Chory J."/>
        </authorList>
    </citation>
    <scope>NUCLEOTIDE SEQUENCE [LARGE SCALE GENOMIC DNA]</scope>
</reference>
<accession>A0ABD3C6B6</accession>
<evidence type="ECO:0000313" key="3">
    <source>
        <dbReference type="Proteomes" id="UP001632038"/>
    </source>
</evidence>
<dbReference type="AlphaFoldDB" id="A0ABD3C6B6"/>
<dbReference type="EMBL" id="JAVIJP010000053">
    <property type="protein sequence ID" value="KAL3624886.1"/>
    <property type="molecule type" value="Genomic_DNA"/>
</dbReference>
<organism evidence="2 3">
    <name type="scientific">Castilleja foliolosa</name>
    <dbReference type="NCBI Taxonomy" id="1961234"/>
    <lineage>
        <taxon>Eukaryota</taxon>
        <taxon>Viridiplantae</taxon>
        <taxon>Streptophyta</taxon>
        <taxon>Embryophyta</taxon>
        <taxon>Tracheophyta</taxon>
        <taxon>Spermatophyta</taxon>
        <taxon>Magnoliopsida</taxon>
        <taxon>eudicotyledons</taxon>
        <taxon>Gunneridae</taxon>
        <taxon>Pentapetalae</taxon>
        <taxon>asterids</taxon>
        <taxon>lamiids</taxon>
        <taxon>Lamiales</taxon>
        <taxon>Orobanchaceae</taxon>
        <taxon>Pedicularideae</taxon>
        <taxon>Castillejinae</taxon>
        <taxon>Castilleja</taxon>
    </lineage>
</organism>
<keyword evidence="3" id="KW-1185">Reference proteome</keyword>
<sequence length="206" mass="22139">MNSPKGSDSQNSNETSVYTDDGLSTQIAKIAEFRETTQPIIVNHRTNSDKIGVGLVTRNPKFKLEMKSEIQKPIKFPHQECKMVNSSKSSKKWTAVAETRPAGQRGIAGKNGRFTCFRRDPNMPSSAVASTSAVLRSSVGNGRRSGPLVCVAEGGENSRSDGNDVEMVSHKPNVTSGLIGSKEMGHLGELVGPITEVGLENCEHAI</sequence>
<name>A0ABD3C6B6_9LAMI</name>
<proteinExistence type="predicted"/>
<protein>
    <submittedName>
        <fullName evidence="2">Uncharacterized protein</fullName>
    </submittedName>
</protein>
<evidence type="ECO:0000313" key="2">
    <source>
        <dbReference type="EMBL" id="KAL3624886.1"/>
    </source>
</evidence>
<feature type="region of interest" description="Disordered" evidence="1">
    <location>
        <begin position="1"/>
        <end position="20"/>
    </location>
</feature>
<dbReference type="Proteomes" id="UP001632038">
    <property type="component" value="Unassembled WGS sequence"/>
</dbReference>
<gene>
    <name evidence="2" type="ORF">CASFOL_031554</name>
</gene>
<evidence type="ECO:0000256" key="1">
    <source>
        <dbReference type="SAM" id="MobiDB-lite"/>
    </source>
</evidence>